<reference evidence="1" key="1">
    <citation type="submission" date="2022-07" db="EMBL/GenBank/DDBJ databases">
        <title>Genome Sequence of Leucocoprinus birnbaumii.</title>
        <authorList>
            <person name="Buettner E."/>
        </authorList>
    </citation>
    <scope>NUCLEOTIDE SEQUENCE</scope>
    <source>
        <strain evidence="1">VT141</strain>
    </source>
</reference>
<gene>
    <name evidence="1" type="ORF">NP233_g153</name>
</gene>
<dbReference type="EMBL" id="JANIEX010000004">
    <property type="protein sequence ID" value="KAJ3576828.1"/>
    <property type="molecule type" value="Genomic_DNA"/>
</dbReference>
<accession>A0AAD5W745</accession>
<keyword evidence="2" id="KW-1185">Reference proteome</keyword>
<name>A0AAD5W745_9AGAR</name>
<evidence type="ECO:0000313" key="2">
    <source>
        <dbReference type="Proteomes" id="UP001213000"/>
    </source>
</evidence>
<dbReference type="AlphaFoldDB" id="A0AAD5W745"/>
<organism evidence="1 2">
    <name type="scientific">Leucocoprinus birnbaumii</name>
    <dbReference type="NCBI Taxonomy" id="56174"/>
    <lineage>
        <taxon>Eukaryota</taxon>
        <taxon>Fungi</taxon>
        <taxon>Dikarya</taxon>
        <taxon>Basidiomycota</taxon>
        <taxon>Agaricomycotina</taxon>
        <taxon>Agaricomycetes</taxon>
        <taxon>Agaricomycetidae</taxon>
        <taxon>Agaricales</taxon>
        <taxon>Agaricineae</taxon>
        <taxon>Agaricaceae</taxon>
        <taxon>Leucocoprinus</taxon>
    </lineage>
</organism>
<proteinExistence type="predicted"/>
<evidence type="ECO:0000313" key="1">
    <source>
        <dbReference type="EMBL" id="KAJ3576828.1"/>
    </source>
</evidence>
<comment type="caution">
    <text evidence="1">The sequence shown here is derived from an EMBL/GenBank/DDBJ whole genome shotgun (WGS) entry which is preliminary data.</text>
</comment>
<protein>
    <submittedName>
        <fullName evidence="1">Uncharacterized protein</fullName>
    </submittedName>
</protein>
<sequence length="658" mass="75316">MDLSTVLEAAIRKDLSTKDLIALLREHESHSARGYYCELRTTVYDQLYMSNVKSKHKEPELWEPWSPYAIPANNYQELTLLQSLDDGTLNWTMDLLSDCRNQFLRSLCDPSRNGNLLLVWNPYEMYGDDEPVFLQSMKRICGDLRQLGAVAQINDFDIYGPLRSAKFVGRLCEQLCIRCPPYRRALREVLINHPTIFYESGLSYLVQKLISETFKKLRISHSDYFTKPLTIFIDWWKETDLSTLVGLLSSIAEDQHSKIHPCLLWVVSCPWNPLISTLLSQDSFQIRQIKLVDSDDTIHYSEAILHLRFQEIRARHCEMFGEDEEWPLKDDLKQLARAVSGAEPLINLITRFVDLAGNEGPRVRLQKCLAYMCNAPALTIQSPYDAPTHFFNQFINNTPEQLHCQVLQVLGCLGYYPSIDAPTLPRLIHILGIDPALRSQIVAHLDWILADLEDTRLDDYSHKPEYSLSKAVRYLGHIRFHPIVVEEQYLALIKSYLFFFSRSPLLSSKPQLHVGSGSVVDDPLTAATRCVGHLYEDFSKFLRICHHTATMDQGRTVIALLKDFDFRRLAFVRNRTCSSDLLQLSRWLHQSAHGKGIVRTTASDTSDRLFIDQCNGVAEPLDFSSIDSGFSECPKFILLGHGANTILSNQESSIYIYA</sequence>
<dbReference type="Proteomes" id="UP001213000">
    <property type="component" value="Unassembled WGS sequence"/>
</dbReference>